<dbReference type="AlphaFoldDB" id="A0A5D2ZCV3"/>
<protein>
    <submittedName>
        <fullName evidence="1">Uncharacterized protein</fullName>
    </submittedName>
</protein>
<evidence type="ECO:0000313" key="1">
    <source>
        <dbReference type="EMBL" id="TYJ36034.1"/>
    </source>
</evidence>
<keyword evidence="2" id="KW-1185">Reference proteome</keyword>
<dbReference type="Proteomes" id="UP000323597">
    <property type="component" value="Chromosome A05"/>
</dbReference>
<evidence type="ECO:0000313" key="2">
    <source>
        <dbReference type="Proteomes" id="UP000323597"/>
    </source>
</evidence>
<name>A0A5D2ZCV3_GOSMU</name>
<gene>
    <name evidence="1" type="ORF">E1A91_A05G279800v1</name>
</gene>
<sequence>MVNAICSIDYFKGTRCEPANLKRVLLPWATLFRFLEIPFPLVPNPFPRLELLTRISPLLLFGRELVLLGFKLSWKTTAVCLPGSRFPTASLSSFLIHPSRTGYP</sequence>
<proteinExistence type="predicted"/>
<organism evidence="1 2">
    <name type="scientific">Gossypium mustelinum</name>
    <name type="common">Cotton</name>
    <name type="synonym">Gossypium caicoense</name>
    <dbReference type="NCBI Taxonomy" id="34275"/>
    <lineage>
        <taxon>Eukaryota</taxon>
        <taxon>Viridiplantae</taxon>
        <taxon>Streptophyta</taxon>
        <taxon>Embryophyta</taxon>
        <taxon>Tracheophyta</taxon>
        <taxon>Spermatophyta</taxon>
        <taxon>Magnoliopsida</taxon>
        <taxon>eudicotyledons</taxon>
        <taxon>Gunneridae</taxon>
        <taxon>Pentapetalae</taxon>
        <taxon>rosids</taxon>
        <taxon>malvids</taxon>
        <taxon>Malvales</taxon>
        <taxon>Malvaceae</taxon>
        <taxon>Malvoideae</taxon>
        <taxon>Gossypium</taxon>
    </lineage>
</organism>
<dbReference type="EMBL" id="CM017640">
    <property type="protein sequence ID" value="TYJ36034.1"/>
    <property type="molecule type" value="Genomic_DNA"/>
</dbReference>
<reference evidence="1 2" key="1">
    <citation type="submission" date="2019-07" db="EMBL/GenBank/DDBJ databases">
        <title>WGS assembly of Gossypium mustelinum.</title>
        <authorList>
            <person name="Chen Z.J."/>
            <person name="Sreedasyam A."/>
            <person name="Ando A."/>
            <person name="Song Q."/>
            <person name="De L."/>
            <person name="Hulse-Kemp A."/>
            <person name="Ding M."/>
            <person name="Ye W."/>
            <person name="Kirkbride R."/>
            <person name="Jenkins J."/>
            <person name="Plott C."/>
            <person name="Lovell J."/>
            <person name="Lin Y.-M."/>
            <person name="Vaughn R."/>
            <person name="Liu B."/>
            <person name="Li W."/>
            <person name="Simpson S."/>
            <person name="Scheffler B."/>
            <person name="Saski C."/>
            <person name="Grover C."/>
            <person name="Hu G."/>
            <person name="Conover J."/>
            <person name="Carlson J."/>
            <person name="Shu S."/>
            <person name="Boston L."/>
            <person name="Williams M."/>
            <person name="Peterson D."/>
            <person name="Mcgee K."/>
            <person name="Jones D."/>
            <person name="Wendel J."/>
            <person name="Stelly D."/>
            <person name="Grimwood J."/>
            <person name="Schmutz J."/>
        </authorList>
    </citation>
    <scope>NUCLEOTIDE SEQUENCE [LARGE SCALE GENOMIC DNA]</scope>
    <source>
        <strain evidence="1">1408120.09</strain>
    </source>
</reference>
<accession>A0A5D2ZCV3</accession>